<dbReference type="SUPFAM" id="SSF54427">
    <property type="entry name" value="NTF2-like"/>
    <property type="match status" value="1"/>
</dbReference>
<evidence type="ECO:0000259" key="2">
    <source>
        <dbReference type="Pfam" id="PF05223"/>
    </source>
</evidence>
<feature type="domain" description="NTF2-like N-terminal transpeptidase" evidence="2">
    <location>
        <begin position="39"/>
        <end position="146"/>
    </location>
</feature>
<protein>
    <submittedName>
        <fullName evidence="3">Uncharacterized protein</fullName>
    </submittedName>
</protein>
<dbReference type="InterPro" id="IPR032710">
    <property type="entry name" value="NTF2-like_dom_sf"/>
</dbReference>
<feature type="domain" description="Penicillin-binding protein transpeptidase" evidence="1">
    <location>
        <begin position="243"/>
        <end position="509"/>
    </location>
</feature>
<dbReference type="Gene3D" id="3.40.710.10">
    <property type="entry name" value="DD-peptidase/beta-lactamase superfamily"/>
    <property type="match status" value="1"/>
</dbReference>
<comment type="caution">
    <text evidence="3">The sequence shown here is derived from an EMBL/GenBank/DDBJ whole genome shotgun (WGS) entry which is preliminary data.</text>
</comment>
<keyword evidence="4" id="KW-1185">Reference proteome</keyword>
<name>A0A7K1LBS2_9ACTN</name>
<dbReference type="InterPro" id="IPR012338">
    <property type="entry name" value="Beta-lactam/transpept-like"/>
</dbReference>
<dbReference type="EMBL" id="WOFH01000016">
    <property type="protein sequence ID" value="MUN41870.1"/>
    <property type="molecule type" value="Genomic_DNA"/>
</dbReference>
<accession>A0A7K1LBS2</accession>
<proteinExistence type="predicted"/>
<dbReference type="GO" id="GO:0046677">
    <property type="term" value="P:response to antibiotic"/>
    <property type="evidence" value="ECO:0007669"/>
    <property type="project" value="InterPro"/>
</dbReference>
<dbReference type="Proteomes" id="UP000432015">
    <property type="component" value="Unassembled WGS sequence"/>
</dbReference>
<sequence length="513" mass="52729">MERCRVRSRGVAVLAVLVTLALAAGAAAVWLWPGKDEGTPEEVARDYFAAWSRGSLDGMGRLVADPPPDFADQHHALSDGLRVSTIALDPRPVVRSGPDTARAAFTVTRAVAGRGDWTFGSELRLGKVDGRWRVLWTPSTLYPGLRGKGTWSLREVTVPAVAPVARDGKPFPQDGPLQPYLSAINERMEGEAGTGWVIELRDGSGPVQRVKVLGVKATRKVRTTLDRRVQAAAERAVGGRQAAVVAIRPSSGEIVAVADALGGMGAFVGTYPPGSTFKVVTAAALLADGMGAGSAADCPAVVVTAQRTIRNDQNHDLGRTTLRDAFAASCNTTFARLAVEKAGAKKLAAAAESFGFGARVAPGLSAAPCPFPSVGSGAALAEAGIGQGQVLASPLLMASVAAAVADGTWRAPRLLSPELIREGGGGVPDAHDVPGAADLRSMMRAVVTGGTAARAGLPEGTSGKTGTAEYDGGTHAWFIGFRGDLAFSVLVPDGGSGPEVAAPLAAAFLRGLR</sequence>
<evidence type="ECO:0000313" key="3">
    <source>
        <dbReference type="EMBL" id="MUN41870.1"/>
    </source>
</evidence>
<dbReference type="GO" id="GO:0071555">
    <property type="term" value="P:cell wall organization"/>
    <property type="evidence" value="ECO:0007669"/>
    <property type="project" value="TreeGrafter"/>
</dbReference>
<organism evidence="3 4">
    <name type="scientific">Actinomadura litoris</name>
    <dbReference type="NCBI Taxonomy" id="2678616"/>
    <lineage>
        <taxon>Bacteria</taxon>
        <taxon>Bacillati</taxon>
        <taxon>Actinomycetota</taxon>
        <taxon>Actinomycetes</taxon>
        <taxon>Streptosporangiales</taxon>
        <taxon>Thermomonosporaceae</taxon>
        <taxon>Actinomadura</taxon>
    </lineage>
</organism>
<dbReference type="SUPFAM" id="SSF56601">
    <property type="entry name" value="beta-lactamase/transpeptidase-like"/>
    <property type="match status" value="1"/>
</dbReference>
<evidence type="ECO:0000259" key="1">
    <source>
        <dbReference type="Pfam" id="PF00905"/>
    </source>
</evidence>
<gene>
    <name evidence="3" type="ORF">GNZ18_35580</name>
</gene>
<dbReference type="InterPro" id="IPR007887">
    <property type="entry name" value="MecA_N"/>
</dbReference>
<dbReference type="AlphaFoldDB" id="A0A7K1LBS2"/>
<dbReference type="PANTHER" id="PTHR30627">
    <property type="entry name" value="PEPTIDOGLYCAN D,D-TRANSPEPTIDASE"/>
    <property type="match status" value="1"/>
</dbReference>
<dbReference type="GO" id="GO:0071972">
    <property type="term" value="F:peptidoglycan L,D-transpeptidase activity"/>
    <property type="evidence" value="ECO:0007669"/>
    <property type="project" value="TreeGrafter"/>
</dbReference>
<evidence type="ECO:0000313" key="4">
    <source>
        <dbReference type="Proteomes" id="UP000432015"/>
    </source>
</evidence>
<reference evidence="3 4" key="1">
    <citation type="submission" date="2019-11" db="EMBL/GenBank/DDBJ databases">
        <authorList>
            <person name="Cao P."/>
        </authorList>
    </citation>
    <scope>NUCLEOTIDE SEQUENCE [LARGE SCALE GENOMIC DNA]</scope>
    <source>
        <strain evidence="3 4">NEAU-AAG5</strain>
    </source>
</reference>
<dbReference type="GO" id="GO:0008658">
    <property type="term" value="F:penicillin binding"/>
    <property type="evidence" value="ECO:0007669"/>
    <property type="project" value="InterPro"/>
</dbReference>
<dbReference type="InterPro" id="IPR001460">
    <property type="entry name" value="PCN-bd_Tpept"/>
</dbReference>
<dbReference type="PANTHER" id="PTHR30627:SF24">
    <property type="entry name" value="PENICILLIN-BINDING PROTEIN 4B"/>
    <property type="match status" value="1"/>
</dbReference>
<dbReference type="Pfam" id="PF05223">
    <property type="entry name" value="MecA_N"/>
    <property type="match status" value="1"/>
</dbReference>
<dbReference type="GO" id="GO:0005886">
    <property type="term" value="C:plasma membrane"/>
    <property type="evidence" value="ECO:0007669"/>
    <property type="project" value="TreeGrafter"/>
</dbReference>
<dbReference type="InterPro" id="IPR050515">
    <property type="entry name" value="Beta-lactam/transpept"/>
</dbReference>
<dbReference type="Pfam" id="PF00905">
    <property type="entry name" value="Transpeptidase"/>
    <property type="match status" value="1"/>
</dbReference>